<name>A0A8S5STZ0_9CAUD</name>
<accession>A0A8S5STZ0</accession>
<evidence type="ECO:0000256" key="1">
    <source>
        <dbReference type="SAM" id="Phobius"/>
    </source>
</evidence>
<dbReference type="EMBL" id="BK032679">
    <property type="protein sequence ID" value="DAF54406.1"/>
    <property type="molecule type" value="Genomic_DNA"/>
</dbReference>
<feature type="transmembrane region" description="Helical" evidence="1">
    <location>
        <begin position="167"/>
        <end position="188"/>
    </location>
</feature>
<evidence type="ECO:0000313" key="2">
    <source>
        <dbReference type="EMBL" id="DAF54406.1"/>
    </source>
</evidence>
<keyword evidence="1" id="KW-0472">Membrane</keyword>
<sequence length="193" mass="22623">MKWVKDLFYCLSISMLLFLMTQIVIGCTATPKVVTRQTYISDKQSHWDSIFNARLSATFELYQRTQSELKENSKSETNHIRDSTSTMVDKDGNILRQAKYHYESHNYTEVFVQKLRDSISYYKSYKDSINKYRLKIDSLDKAKKDSVPYPVYIEKPMNKTDAAFCRLGKVTAAFVLLFIVGMIFLAIYKNRKR</sequence>
<proteinExistence type="predicted"/>
<organism evidence="2">
    <name type="scientific">Siphoviridae sp. ctKwY15</name>
    <dbReference type="NCBI Taxonomy" id="2827843"/>
    <lineage>
        <taxon>Viruses</taxon>
        <taxon>Duplodnaviria</taxon>
        <taxon>Heunggongvirae</taxon>
        <taxon>Uroviricota</taxon>
        <taxon>Caudoviricetes</taxon>
    </lineage>
</organism>
<keyword evidence="1" id="KW-1133">Transmembrane helix</keyword>
<dbReference type="PROSITE" id="PS51257">
    <property type="entry name" value="PROKAR_LIPOPROTEIN"/>
    <property type="match status" value="1"/>
</dbReference>
<keyword evidence="1" id="KW-0812">Transmembrane</keyword>
<reference evidence="2" key="1">
    <citation type="journal article" date="2021" name="Proc. Natl. Acad. Sci. U.S.A.">
        <title>A Catalog of Tens of Thousands of Viruses from Human Metagenomes Reveals Hidden Associations with Chronic Diseases.</title>
        <authorList>
            <person name="Tisza M.J."/>
            <person name="Buck C.B."/>
        </authorList>
    </citation>
    <scope>NUCLEOTIDE SEQUENCE</scope>
    <source>
        <strain evidence="2">CtKwY15</strain>
    </source>
</reference>
<protein>
    <submittedName>
        <fullName evidence="2">Holin</fullName>
    </submittedName>
</protein>